<dbReference type="InterPro" id="IPR045851">
    <property type="entry name" value="AMP-bd_C_sf"/>
</dbReference>
<proteinExistence type="predicted"/>
<organism evidence="2 3">
    <name type="scientific">Micromonospora endophytica</name>
    <dbReference type="NCBI Taxonomy" id="515350"/>
    <lineage>
        <taxon>Bacteria</taxon>
        <taxon>Bacillati</taxon>
        <taxon>Actinomycetota</taxon>
        <taxon>Actinomycetes</taxon>
        <taxon>Micromonosporales</taxon>
        <taxon>Micromonosporaceae</taxon>
        <taxon>Micromonospora</taxon>
    </lineage>
</organism>
<reference evidence="2 3" key="1">
    <citation type="submission" date="2018-01" db="EMBL/GenBank/DDBJ databases">
        <title>Draft genome sequence of Jishengella endophytica.</title>
        <authorList>
            <person name="Sahin N."/>
            <person name="Ay H."/>
            <person name="Saygin H."/>
        </authorList>
    </citation>
    <scope>NUCLEOTIDE SEQUENCE [LARGE SCALE GENOMIC DNA]</scope>
    <source>
        <strain evidence="2 3">DSM 45430</strain>
    </source>
</reference>
<dbReference type="PANTHER" id="PTHR43767:SF1">
    <property type="entry name" value="NONRIBOSOMAL PEPTIDE SYNTHASE PES1 (EUROFUNG)-RELATED"/>
    <property type="match status" value="1"/>
</dbReference>
<gene>
    <name evidence="2" type="ORF">C1I93_14745</name>
</gene>
<dbReference type="RefSeq" id="WP_111243860.1">
    <property type="nucleotide sequence ID" value="NZ_POTX01000086.1"/>
</dbReference>
<dbReference type="PANTHER" id="PTHR43767">
    <property type="entry name" value="LONG-CHAIN-FATTY-ACID--COA LIGASE"/>
    <property type="match status" value="1"/>
</dbReference>
<sequence length="485" mass="51755">MSVLYQAFRRVAADHGDRVAVRSAEGEEISYAQLVHLVERISAELSTLGVAPGDVVATRLANSPGYVGLILALARSGAVHVPISRSAAPDRIDWSIERTGPRLLVDEPDHGPYDRLPTVGLDELVTGRARLDGAAEPAVHTGLFRMLETTGSTGMPKLVSWRQDDLLADRSAWLSYLGITPDDVFLTMHPLDVAHGVDVHMFPALLAGARLVLSDPEAAPGLLVDDLDRSGATVFSALPRHYDQLAGCGPRTLSRLRLPLCGGAYLSQDVVRQSRHRLGIHIRRIYGSTEFGIVLGNLDDVPQEDRGMRPLPEVQVQLGPLTGQPSQPPAGEGDAGRSVGEILARSPHTSRGYHADPTATAQAFRDGWYHTGDVAERTPTGEYRVLGRVADAMPADGGVRFAAPVEAALQACGLVAEAAVLPSLPGVEPVAAVVGARDASADTVRAAAEKVLREHGLAIPLRVLDQLPYTPVGKVDKPLLRRRLG</sequence>
<dbReference type="InterPro" id="IPR042099">
    <property type="entry name" value="ANL_N_sf"/>
</dbReference>
<evidence type="ECO:0000313" key="2">
    <source>
        <dbReference type="EMBL" id="PZF95831.1"/>
    </source>
</evidence>
<dbReference type="AlphaFoldDB" id="A0A2W2C947"/>
<dbReference type="EMBL" id="POTX01000086">
    <property type="protein sequence ID" value="PZF95831.1"/>
    <property type="molecule type" value="Genomic_DNA"/>
</dbReference>
<protein>
    <recommendedName>
        <fullName evidence="1">AMP-dependent synthetase/ligase domain-containing protein</fullName>
    </recommendedName>
</protein>
<dbReference type="Pfam" id="PF00501">
    <property type="entry name" value="AMP-binding"/>
    <property type="match status" value="1"/>
</dbReference>
<name>A0A2W2C947_9ACTN</name>
<dbReference type="SUPFAM" id="SSF56801">
    <property type="entry name" value="Acetyl-CoA synthetase-like"/>
    <property type="match status" value="1"/>
</dbReference>
<feature type="domain" description="AMP-dependent synthetase/ligase" evidence="1">
    <location>
        <begin position="8"/>
        <end position="354"/>
    </location>
</feature>
<keyword evidence="3" id="KW-1185">Reference proteome</keyword>
<dbReference type="InterPro" id="IPR050237">
    <property type="entry name" value="ATP-dep_AMP-bd_enzyme"/>
</dbReference>
<evidence type="ECO:0000259" key="1">
    <source>
        <dbReference type="Pfam" id="PF00501"/>
    </source>
</evidence>
<dbReference type="GO" id="GO:0016878">
    <property type="term" value="F:acid-thiol ligase activity"/>
    <property type="evidence" value="ECO:0007669"/>
    <property type="project" value="UniProtKB-ARBA"/>
</dbReference>
<comment type="caution">
    <text evidence="2">The sequence shown here is derived from an EMBL/GenBank/DDBJ whole genome shotgun (WGS) entry which is preliminary data.</text>
</comment>
<dbReference type="Gene3D" id="3.40.50.12780">
    <property type="entry name" value="N-terminal domain of ligase-like"/>
    <property type="match status" value="1"/>
</dbReference>
<dbReference type="Gene3D" id="3.30.300.30">
    <property type="match status" value="1"/>
</dbReference>
<dbReference type="OrthoDB" id="6794385at2"/>
<accession>A0A2W2C947</accession>
<dbReference type="InterPro" id="IPR000873">
    <property type="entry name" value="AMP-dep_synth/lig_dom"/>
</dbReference>
<dbReference type="Proteomes" id="UP000248627">
    <property type="component" value="Unassembled WGS sequence"/>
</dbReference>
<evidence type="ECO:0000313" key="3">
    <source>
        <dbReference type="Proteomes" id="UP000248627"/>
    </source>
</evidence>